<dbReference type="Proteomes" id="UP000028027">
    <property type="component" value="Unassembled WGS sequence"/>
</dbReference>
<comment type="catalytic activity">
    <reaction evidence="6">
        <text>(6S)-NADPHX + ADP = AMP + phosphate + NADPH + H(+)</text>
        <dbReference type="Rhea" id="RHEA:32235"/>
        <dbReference type="ChEBI" id="CHEBI:15378"/>
        <dbReference type="ChEBI" id="CHEBI:43474"/>
        <dbReference type="ChEBI" id="CHEBI:57783"/>
        <dbReference type="ChEBI" id="CHEBI:64076"/>
        <dbReference type="ChEBI" id="CHEBI:456215"/>
        <dbReference type="ChEBI" id="CHEBI:456216"/>
        <dbReference type="EC" id="4.2.1.136"/>
    </reaction>
</comment>
<accession>A0A081S6J5</accession>
<organism evidence="8 9">
    <name type="scientific">Marine Group I thaumarchaeote SCGC AAA799-E16</name>
    <dbReference type="NCBI Taxonomy" id="1502292"/>
    <lineage>
        <taxon>Archaea</taxon>
        <taxon>Nitrososphaerota</taxon>
        <taxon>Marine Group I</taxon>
    </lineage>
</organism>
<comment type="similarity">
    <text evidence="6">Belongs to the NnrD/CARKD family.</text>
</comment>
<evidence type="ECO:0000256" key="5">
    <source>
        <dbReference type="ARBA" id="ARBA00023239"/>
    </source>
</evidence>
<keyword evidence="3 6" id="KW-0521">NADP</keyword>
<dbReference type="GO" id="GO:0046496">
    <property type="term" value="P:nicotinamide nucleotide metabolic process"/>
    <property type="evidence" value="ECO:0007669"/>
    <property type="project" value="UniProtKB-UniRule"/>
</dbReference>
<dbReference type="PATRIC" id="fig|1502292.3.peg.720"/>
<feature type="domain" description="YjeF C-terminal" evidence="7">
    <location>
        <begin position="32"/>
        <end position="308"/>
    </location>
</feature>
<keyword evidence="1 6" id="KW-0547">Nucleotide-binding</keyword>
<dbReference type="PROSITE" id="PS51383">
    <property type="entry name" value="YJEF_C_3"/>
    <property type="match status" value="1"/>
</dbReference>
<feature type="binding site" evidence="6">
    <location>
        <position position="136"/>
    </location>
    <ligand>
        <name>(6S)-NADPHX</name>
        <dbReference type="ChEBI" id="CHEBI:64076"/>
    </ligand>
</feature>
<keyword evidence="8" id="KW-0560">Oxidoreductase</keyword>
<evidence type="ECO:0000313" key="9">
    <source>
        <dbReference type="Proteomes" id="UP000028027"/>
    </source>
</evidence>
<dbReference type="GO" id="GO:0110051">
    <property type="term" value="P:metabolite repair"/>
    <property type="evidence" value="ECO:0007669"/>
    <property type="project" value="TreeGrafter"/>
</dbReference>
<dbReference type="InterPro" id="IPR000631">
    <property type="entry name" value="CARKD"/>
</dbReference>
<dbReference type="CDD" id="cd01171">
    <property type="entry name" value="YXKO-related"/>
    <property type="match status" value="1"/>
</dbReference>
<proteinExistence type="inferred from homology"/>
<dbReference type="PANTHER" id="PTHR12592:SF0">
    <property type="entry name" value="ATP-DEPENDENT (S)-NAD(P)H-HYDRATE DEHYDRATASE"/>
    <property type="match status" value="1"/>
</dbReference>
<keyword evidence="5 6" id="KW-0456">Lyase</keyword>
<dbReference type="GO" id="GO:0005524">
    <property type="term" value="F:ATP binding"/>
    <property type="evidence" value="ECO:0007669"/>
    <property type="project" value="UniProtKB-KW"/>
</dbReference>
<dbReference type="EC" id="4.2.1.136" evidence="6"/>
<comment type="caution">
    <text evidence="6">Lacks conserved residue(s) required for the propagation of feature annotation.</text>
</comment>
<dbReference type="AlphaFoldDB" id="A0A081S6J5"/>
<feature type="binding site" evidence="6">
    <location>
        <position position="67"/>
    </location>
    <ligand>
        <name>(6S)-NADPHX</name>
        <dbReference type="ChEBI" id="CHEBI:64076"/>
    </ligand>
</feature>
<evidence type="ECO:0000256" key="2">
    <source>
        <dbReference type="ARBA" id="ARBA00022840"/>
    </source>
</evidence>
<evidence type="ECO:0000256" key="3">
    <source>
        <dbReference type="ARBA" id="ARBA00022857"/>
    </source>
</evidence>
<dbReference type="InterPro" id="IPR029056">
    <property type="entry name" value="Ribokinase-like"/>
</dbReference>
<name>A0A081S6J5_9ARCH</name>
<dbReference type="EMBL" id="JNVL01000008">
    <property type="protein sequence ID" value="KER06548.1"/>
    <property type="molecule type" value="Genomic_DNA"/>
</dbReference>
<keyword evidence="9" id="KW-1185">Reference proteome</keyword>
<dbReference type="PANTHER" id="PTHR12592">
    <property type="entry name" value="ATP-DEPENDENT (S)-NAD(P)H-HYDRATE DEHYDRATASE FAMILY MEMBER"/>
    <property type="match status" value="1"/>
</dbReference>
<feature type="binding site" evidence="6">
    <location>
        <position position="184"/>
    </location>
    <ligand>
        <name>(6S)-NADPHX</name>
        <dbReference type="ChEBI" id="CHEBI:64076"/>
    </ligand>
</feature>
<keyword evidence="4 6" id="KW-0520">NAD</keyword>
<dbReference type="GO" id="GO:0016491">
    <property type="term" value="F:oxidoreductase activity"/>
    <property type="evidence" value="ECO:0007669"/>
    <property type="project" value="UniProtKB-KW"/>
</dbReference>
<protein>
    <recommendedName>
        <fullName evidence="6">ADP-dependent (S)-NAD(P)H-hydrate dehydratase</fullName>
        <ecNumber evidence="6">4.2.1.136</ecNumber>
    </recommendedName>
    <alternativeName>
        <fullName evidence="6">ADP-dependent NAD(P)HX dehydratase</fullName>
    </alternativeName>
</protein>
<evidence type="ECO:0000256" key="4">
    <source>
        <dbReference type="ARBA" id="ARBA00023027"/>
    </source>
</evidence>
<keyword evidence="2 6" id="KW-0067">ATP-binding</keyword>
<evidence type="ECO:0000256" key="1">
    <source>
        <dbReference type="ARBA" id="ARBA00022741"/>
    </source>
</evidence>
<gene>
    <name evidence="6 8" type="primary">nnrD</name>
    <name evidence="8" type="ORF">AAA799E16_00786</name>
</gene>
<dbReference type="Pfam" id="PF01256">
    <property type="entry name" value="Carb_kinase"/>
    <property type="match status" value="1"/>
</dbReference>
<comment type="function">
    <text evidence="6">Catalyzes the dehydration of the S-form of NAD(P)HX at the expense of ADP, which is converted to AMP. Together with NAD(P)HX epimerase, which catalyzes the epimerization of the S- and R-forms, the enzyme allows the repair of both epimers of NAD(P)HX, a damaged form of NAD(P)H that is a result of enzymatic or heat-dependent hydration.</text>
</comment>
<feature type="binding site" evidence="6">
    <location>
        <position position="249"/>
    </location>
    <ligand>
        <name>AMP</name>
        <dbReference type="ChEBI" id="CHEBI:456215"/>
    </ligand>
</feature>
<feature type="binding site" evidence="6">
    <location>
        <position position="250"/>
    </location>
    <ligand>
        <name>(6S)-NADPHX</name>
        <dbReference type="ChEBI" id="CHEBI:64076"/>
    </ligand>
</feature>
<dbReference type="NCBIfam" id="TIGR00196">
    <property type="entry name" value="yjeF_cterm"/>
    <property type="match status" value="1"/>
</dbReference>
<dbReference type="SUPFAM" id="SSF53613">
    <property type="entry name" value="Ribokinase-like"/>
    <property type="match status" value="1"/>
</dbReference>
<evidence type="ECO:0000313" key="8">
    <source>
        <dbReference type="EMBL" id="KER06548.1"/>
    </source>
</evidence>
<comment type="cofactor">
    <cofactor evidence="6">
        <name>Mg(2+)</name>
        <dbReference type="ChEBI" id="CHEBI:18420"/>
    </cofactor>
</comment>
<dbReference type="Gene3D" id="3.40.1190.20">
    <property type="match status" value="1"/>
</dbReference>
<dbReference type="GO" id="GO:0052855">
    <property type="term" value="F:ADP-dependent NAD(P)H-hydrate dehydratase activity"/>
    <property type="evidence" value="ECO:0007669"/>
    <property type="project" value="UniProtKB-UniRule"/>
</dbReference>
<comment type="subunit">
    <text evidence="6">Homotetramer.</text>
</comment>
<dbReference type="HAMAP" id="MF_01965">
    <property type="entry name" value="NADHX_dehydratase"/>
    <property type="match status" value="1"/>
</dbReference>
<evidence type="ECO:0000256" key="6">
    <source>
        <dbReference type="HAMAP-Rule" id="MF_01965"/>
    </source>
</evidence>
<evidence type="ECO:0000259" key="7">
    <source>
        <dbReference type="PROSITE" id="PS51383"/>
    </source>
</evidence>
<comment type="caution">
    <text evidence="8">The sequence shown here is derived from an EMBL/GenBank/DDBJ whole genome shotgun (WGS) entry which is preliminary data.</text>
</comment>
<comment type="catalytic activity">
    <reaction evidence="6">
        <text>(6S)-NADHX + ADP = AMP + phosphate + NADH + H(+)</text>
        <dbReference type="Rhea" id="RHEA:32223"/>
        <dbReference type="ChEBI" id="CHEBI:15378"/>
        <dbReference type="ChEBI" id="CHEBI:43474"/>
        <dbReference type="ChEBI" id="CHEBI:57945"/>
        <dbReference type="ChEBI" id="CHEBI:64074"/>
        <dbReference type="ChEBI" id="CHEBI:456215"/>
        <dbReference type="ChEBI" id="CHEBI:456216"/>
        <dbReference type="EC" id="4.2.1.136"/>
    </reaction>
</comment>
<reference evidence="8 9" key="1">
    <citation type="submission" date="2014-06" db="EMBL/GenBank/DDBJ databases">
        <authorList>
            <person name="Ngugi D.K."/>
            <person name="Blom J."/>
            <person name="Alam I."/>
            <person name="Rashid M."/>
            <person name="Ba Alawi W."/>
            <person name="Zhang G."/>
            <person name="Hikmawan T."/>
            <person name="Guan Y."/>
            <person name="Antunes A."/>
            <person name="Siam R."/>
            <person name="Eldorry H."/>
            <person name="Bajic V."/>
            <person name="Stingl U."/>
        </authorList>
    </citation>
    <scope>NUCLEOTIDE SEQUENCE [LARGE SCALE GENOMIC DNA]</scope>
    <source>
        <strain evidence="8">SCGC AAA799-E16</strain>
    </source>
</reference>
<sequence length="312" mass="33494">MPKKQARKPPSLKTRFIHLFFRGIILVRKTLTTALVKKFIPARKAKSRKGENGIVLVVGGSYIYHGAPILSSIAALRSGTDLVYTSVPKINVSSTRSVSPNLIVIPLVDQKLTRGAVNKLLGALPRKLDSATIGMGLAIQEKNALLHLVKSLLDRDVRLSLDASALIPEVLPLLANKNVVVTPHAGEFKRLFGQAPPDSKNNRIKLVEEKAKEFGITILLKGATDVISNGTTTYLYTKKIPAMTVGGTGDVLSGLTAGLLSKNRKPLESAAAAAFINGLAGKAVQKKLGLHMTSMDLLTEIPSVMKPFDKIV</sequence>